<evidence type="ECO:0000256" key="2">
    <source>
        <dbReference type="ARBA" id="ARBA00022723"/>
    </source>
</evidence>
<organism evidence="11 12">
    <name type="scientific">Python bivittatus</name>
    <name type="common">Burmese python</name>
    <name type="synonym">Python molurus bivittatus</name>
    <dbReference type="NCBI Taxonomy" id="176946"/>
    <lineage>
        <taxon>Eukaryota</taxon>
        <taxon>Metazoa</taxon>
        <taxon>Chordata</taxon>
        <taxon>Craniata</taxon>
        <taxon>Vertebrata</taxon>
        <taxon>Euteleostomi</taxon>
        <taxon>Lepidosauria</taxon>
        <taxon>Squamata</taxon>
        <taxon>Bifurcata</taxon>
        <taxon>Unidentata</taxon>
        <taxon>Episquamata</taxon>
        <taxon>Toxicofera</taxon>
        <taxon>Serpentes</taxon>
        <taxon>Henophidia</taxon>
        <taxon>Pythonidae</taxon>
        <taxon>Python</taxon>
    </lineage>
</organism>
<comment type="subcellular location">
    <subcellularLocation>
        <location evidence="1">Nucleus</location>
    </subcellularLocation>
</comment>
<proteinExistence type="predicted"/>
<dbReference type="Gene3D" id="1.10.4020.10">
    <property type="entry name" value="DNA breaking-rejoining enzymes"/>
    <property type="match status" value="1"/>
</dbReference>
<dbReference type="AlphaFoldDB" id="A0A9F5N1B2"/>
<feature type="region of interest" description="Disordered" evidence="8">
    <location>
        <begin position="282"/>
        <end position="306"/>
    </location>
</feature>
<dbReference type="InterPro" id="IPR003309">
    <property type="entry name" value="SCAN_dom"/>
</dbReference>
<feature type="region of interest" description="Disordered" evidence="8">
    <location>
        <begin position="1"/>
        <end position="44"/>
    </location>
</feature>
<evidence type="ECO:0000256" key="8">
    <source>
        <dbReference type="SAM" id="MobiDB-lite"/>
    </source>
</evidence>
<dbReference type="Gene3D" id="3.30.160.60">
    <property type="entry name" value="Classic Zinc Finger"/>
    <property type="match status" value="3"/>
</dbReference>
<dbReference type="InterPro" id="IPR050916">
    <property type="entry name" value="SCAN-C2H2_zinc_finger"/>
</dbReference>
<keyword evidence="2" id="KW-0479">Metal-binding</keyword>
<dbReference type="RefSeq" id="XP_025032195.1">
    <property type="nucleotide sequence ID" value="XM_025176427.1"/>
</dbReference>
<dbReference type="SUPFAM" id="SSF57667">
    <property type="entry name" value="beta-beta-alpha zinc fingers"/>
    <property type="match status" value="2"/>
</dbReference>
<dbReference type="GeneID" id="112542776"/>
<evidence type="ECO:0000313" key="11">
    <source>
        <dbReference type="Proteomes" id="UP000695026"/>
    </source>
</evidence>
<dbReference type="InterPro" id="IPR038269">
    <property type="entry name" value="SCAN_sf"/>
</dbReference>
<evidence type="ECO:0000259" key="9">
    <source>
        <dbReference type="PROSITE" id="PS50157"/>
    </source>
</evidence>
<reference evidence="12" key="1">
    <citation type="submission" date="2025-08" db="UniProtKB">
        <authorList>
            <consortium name="RefSeq"/>
        </authorList>
    </citation>
    <scope>IDENTIFICATION</scope>
    <source>
        <tissue evidence="12">Liver</tissue>
    </source>
</reference>
<dbReference type="CDD" id="cd07936">
    <property type="entry name" value="SCAN"/>
    <property type="match status" value="1"/>
</dbReference>
<dbReference type="SMART" id="SM00431">
    <property type="entry name" value="SCAN"/>
    <property type="match status" value="1"/>
</dbReference>
<evidence type="ECO:0000256" key="3">
    <source>
        <dbReference type="ARBA" id="ARBA00022737"/>
    </source>
</evidence>
<feature type="compositionally biased region" description="Basic and acidic residues" evidence="8">
    <location>
        <begin position="333"/>
        <end position="351"/>
    </location>
</feature>
<dbReference type="OrthoDB" id="9023634at2759"/>
<feature type="domain" description="SCAN box" evidence="10">
    <location>
        <begin position="176"/>
        <end position="254"/>
    </location>
</feature>
<dbReference type="SUPFAM" id="SSF47353">
    <property type="entry name" value="Retrovirus capsid dimerization domain-like"/>
    <property type="match status" value="1"/>
</dbReference>
<dbReference type="PROSITE" id="PS50804">
    <property type="entry name" value="SCAN_BOX"/>
    <property type="match status" value="1"/>
</dbReference>
<evidence type="ECO:0000256" key="6">
    <source>
        <dbReference type="ARBA" id="ARBA00023242"/>
    </source>
</evidence>
<keyword evidence="4 7" id="KW-0863">Zinc-finger</keyword>
<dbReference type="OMA" id="QHWEKSQ"/>
<dbReference type="Pfam" id="PF13465">
    <property type="entry name" value="zf-H2C2_2"/>
    <property type="match status" value="1"/>
</dbReference>
<dbReference type="GO" id="GO:0005634">
    <property type="term" value="C:nucleus"/>
    <property type="evidence" value="ECO:0007669"/>
    <property type="project" value="UniProtKB-SubCell"/>
</dbReference>
<evidence type="ECO:0000313" key="12">
    <source>
        <dbReference type="RefSeq" id="XP_025032195.1"/>
    </source>
</evidence>
<gene>
    <name evidence="12" type="primary">LOC112542776</name>
</gene>
<evidence type="ECO:0000256" key="1">
    <source>
        <dbReference type="ARBA" id="ARBA00004123"/>
    </source>
</evidence>
<dbReference type="Pfam" id="PF02023">
    <property type="entry name" value="SCAN"/>
    <property type="match status" value="1"/>
</dbReference>
<name>A0A9F5N1B2_PYTBI</name>
<keyword evidence="6" id="KW-0539">Nucleus</keyword>
<dbReference type="FunFam" id="3.30.160.60:FF:001498">
    <property type="entry name" value="Zinc finger protein 404"/>
    <property type="match status" value="1"/>
</dbReference>
<dbReference type="FunFam" id="1.10.4020.10:FF:000001">
    <property type="entry name" value="zinc finger protein 263 isoform X1"/>
    <property type="match status" value="1"/>
</dbReference>
<dbReference type="InterPro" id="IPR036236">
    <property type="entry name" value="Znf_C2H2_sf"/>
</dbReference>
<dbReference type="PROSITE" id="PS00028">
    <property type="entry name" value="ZINC_FINGER_C2H2_1"/>
    <property type="match status" value="2"/>
</dbReference>
<feature type="region of interest" description="Disordered" evidence="8">
    <location>
        <begin position="107"/>
        <end position="170"/>
    </location>
</feature>
<feature type="domain" description="C2H2-type" evidence="9">
    <location>
        <begin position="375"/>
        <end position="402"/>
    </location>
</feature>
<dbReference type="Proteomes" id="UP000695026">
    <property type="component" value="Unplaced"/>
</dbReference>
<feature type="compositionally biased region" description="Basic and acidic residues" evidence="8">
    <location>
        <begin position="283"/>
        <end position="302"/>
    </location>
</feature>
<dbReference type="Pfam" id="PF00096">
    <property type="entry name" value="zf-C2H2"/>
    <property type="match status" value="1"/>
</dbReference>
<evidence type="ECO:0000259" key="10">
    <source>
        <dbReference type="PROSITE" id="PS50804"/>
    </source>
</evidence>
<dbReference type="FunFam" id="3.30.160.60:FF:000358">
    <property type="entry name" value="zinc finger protein 24"/>
    <property type="match status" value="1"/>
</dbReference>
<dbReference type="SMART" id="SM00355">
    <property type="entry name" value="ZnF_C2H2"/>
    <property type="match status" value="3"/>
</dbReference>
<protein>
    <submittedName>
        <fullName evidence="12">Zinc finger and SCAN domain-containing protein 21-like isoform X1</fullName>
    </submittedName>
</protein>
<dbReference type="KEGG" id="pbi:112542776"/>
<dbReference type="FunFam" id="3.30.160.60:FF:000512">
    <property type="entry name" value="zinc finger protein 197 isoform X1"/>
    <property type="match status" value="1"/>
</dbReference>
<keyword evidence="11" id="KW-1185">Reference proteome</keyword>
<dbReference type="PANTHER" id="PTHR45935:SF15">
    <property type="entry name" value="SCAN BOX DOMAIN-CONTAINING PROTEIN"/>
    <property type="match status" value="1"/>
</dbReference>
<evidence type="ECO:0000256" key="4">
    <source>
        <dbReference type="ARBA" id="ARBA00022771"/>
    </source>
</evidence>
<dbReference type="GO" id="GO:0003700">
    <property type="term" value="F:DNA-binding transcription factor activity"/>
    <property type="evidence" value="ECO:0007669"/>
    <property type="project" value="UniProtKB-ARBA"/>
</dbReference>
<evidence type="ECO:0000256" key="5">
    <source>
        <dbReference type="ARBA" id="ARBA00022833"/>
    </source>
</evidence>
<keyword evidence="5" id="KW-0862">Zinc</keyword>
<accession>A0A9F5N1B2</accession>
<feature type="domain" description="C2H2-type" evidence="9">
    <location>
        <begin position="403"/>
        <end position="430"/>
    </location>
</feature>
<feature type="compositionally biased region" description="Basic and acidic residues" evidence="8">
    <location>
        <begin position="157"/>
        <end position="169"/>
    </location>
</feature>
<dbReference type="PANTHER" id="PTHR45935">
    <property type="entry name" value="PROTEIN ZBED8-RELATED"/>
    <property type="match status" value="1"/>
</dbReference>
<feature type="region of interest" description="Disordered" evidence="8">
    <location>
        <begin position="329"/>
        <end position="368"/>
    </location>
</feature>
<feature type="domain" description="C2H2-type" evidence="9">
    <location>
        <begin position="431"/>
        <end position="457"/>
    </location>
</feature>
<evidence type="ECO:0000256" key="7">
    <source>
        <dbReference type="PROSITE-ProRule" id="PRU00042"/>
    </source>
</evidence>
<dbReference type="PROSITE" id="PS50157">
    <property type="entry name" value="ZINC_FINGER_C2H2_2"/>
    <property type="match status" value="3"/>
</dbReference>
<sequence length="457" mass="52100">MSTEQKAVSAPDSDARSPEQRVTTAIKAEKQASSGIQPVEASSRVGGLPRVIQVGTIGEYLKKPSPQVKQEPEKGLSERWEAQWQAFLHTMQSSHSGWGYVEPSEAAQHNGTPDFFSAEEGEDCPAAKEHGTKQSSQLAGKNPEACGREGVGNSRSLQKEREKTLKEEAGSAELQRQRFRQFCYQEAEGPRETFCRLWYLCHQWLKPEKHTKEQILDLLILEHFLTILPPEMQSWVKRSHPQTCSQAVALAEDFLLKQQENKRQTQTVLFQVVTVNFPVGEEEPSKNLHRNPDREANTERKGHVANPLAAVDAWSRKPWGRTTHQEFMTEFANQDRRNRSEAKPAESRQDRSAAQGPGFTHPPEPLRTRKVKSRKICNVCGKSFSYNSNLKRHWRTHTGEKPYGCSYCGERFNQATNLIRHQRIHTGEKPYKCSDCGKSFNQSLQLIRHRKTRFNCN</sequence>
<dbReference type="InterPro" id="IPR013087">
    <property type="entry name" value="Znf_C2H2_type"/>
</dbReference>
<keyword evidence="3" id="KW-0677">Repeat</keyword>
<dbReference type="GO" id="GO:0008270">
    <property type="term" value="F:zinc ion binding"/>
    <property type="evidence" value="ECO:0007669"/>
    <property type="project" value="UniProtKB-KW"/>
</dbReference>